<reference evidence="2" key="1">
    <citation type="submission" date="2025-08" db="UniProtKB">
        <authorList>
            <consortium name="RefSeq"/>
        </authorList>
    </citation>
    <scope>IDENTIFICATION</scope>
</reference>
<protein>
    <submittedName>
        <fullName evidence="2">CD160 antigen</fullName>
    </submittedName>
</protein>
<dbReference type="Proteomes" id="UP001732720">
    <property type="component" value="Chromosome 12"/>
</dbReference>
<organism evidence="1 2">
    <name type="scientific">Castor canadensis</name>
    <name type="common">American beaver</name>
    <dbReference type="NCBI Taxonomy" id="51338"/>
    <lineage>
        <taxon>Eukaryota</taxon>
        <taxon>Metazoa</taxon>
        <taxon>Chordata</taxon>
        <taxon>Craniata</taxon>
        <taxon>Vertebrata</taxon>
        <taxon>Euteleostomi</taxon>
        <taxon>Mammalia</taxon>
        <taxon>Eutheria</taxon>
        <taxon>Euarchontoglires</taxon>
        <taxon>Glires</taxon>
        <taxon>Rodentia</taxon>
        <taxon>Castorimorpha</taxon>
        <taxon>Castoridae</taxon>
        <taxon>Castor</taxon>
    </lineage>
</organism>
<sequence>MSSALRSLEKGGYLCQMVWYALPFHGLSEILAPFKHRVRGRKVQESEAKDTSKVNIFYKSLRRLTRCRTPMALGQGCYVLAILLVIVDIQFGVPGYMHITSSVSQEGKRLNLICTLWYKNDEAEGLIIFLCKDKLWNCFPETSLEQLRLKRDPGIDGVNEKSSQLVFTINQATTLDSGTYQCCARSQKLNIYLQGHFFSVLVTETGNYTVTGLKEIPYPESSHKESTSSSGFLEEKSWVVLVISLMTLQAL</sequence>
<gene>
    <name evidence="2" type="primary">Cd160</name>
</gene>
<keyword evidence="1" id="KW-1185">Reference proteome</keyword>
<name>A0AC58KP56_CASCN</name>
<dbReference type="RefSeq" id="XP_073906710.1">
    <property type="nucleotide sequence ID" value="XM_074050609.1"/>
</dbReference>
<evidence type="ECO:0000313" key="2">
    <source>
        <dbReference type="RefSeq" id="XP_073906710.1"/>
    </source>
</evidence>
<accession>A0AC58KP56</accession>
<proteinExistence type="predicted"/>
<evidence type="ECO:0000313" key="1">
    <source>
        <dbReference type="Proteomes" id="UP001732720"/>
    </source>
</evidence>